<comment type="caution">
    <text evidence="10">The sequence shown here is derived from an EMBL/GenBank/DDBJ whole genome shotgun (WGS) entry which is preliminary data.</text>
</comment>
<evidence type="ECO:0000256" key="2">
    <source>
        <dbReference type="ARBA" id="ARBA00005988"/>
    </source>
</evidence>
<evidence type="ECO:0000256" key="6">
    <source>
        <dbReference type="ARBA" id="ARBA00023049"/>
    </source>
</evidence>
<name>A0ABQ1IVM8_9GAMM</name>
<protein>
    <recommendedName>
        <fullName evidence="9">Peptidase M14 domain-containing protein</fullName>
    </recommendedName>
</protein>
<feature type="chain" id="PRO_5046376714" description="Peptidase M14 domain-containing protein" evidence="8">
    <location>
        <begin position="18"/>
        <end position="515"/>
    </location>
</feature>
<dbReference type="PROSITE" id="PS52035">
    <property type="entry name" value="PEPTIDASE_M14"/>
    <property type="match status" value="1"/>
</dbReference>
<evidence type="ECO:0000256" key="1">
    <source>
        <dbReference type="ARBA" id="ARBA00001947"/>
    </source>
</evidence>
<dbReference type="Gene3D" id="3.40.630.10">
    <property type="entry name" value="Zn peptidases"/>
    <property type="match status" value="1"/>
</dbReference>
<feature type="active site" description="Proton donor/acceptor" evidence="7">
    <location>
        <position position="281"/>
    </location>
</feature>
<dbReference type="PANTHER" id="PTHR11705">
    <property type="entry name" value="PROTEASE FAMILY M14 CARBOXYPEPTIDASE A,B"/>
    <property type="match status" value="1"/>
</dbReference>
<evidence type="ECO:0000256" key="4">
    <source>
        <dbReference type="ARBA" id="ARBA00022801"/>
    </source>
</evidence>
<evidence type="ECO:0000256" key="7">
    <source>
        <dbReference type="PROSITE-ProRule" id="PRU01379"/>
    </source>
</evidence>
<reference evidence="11" key="1">
    <citation type="journal article" date="2019" name="Int. J. Syst. Evol. Microbiol.">
        <title>The Global Catalogue of Microorganisms (GCM) 10K type strain sequencing project: providing services to taxonomists for standard genome sequencing and annotation.</title>
        <authorList>
            <consortium name="The Broad Institute Genomics Platform"/>
            <consortium name="The Broad Institute Genome Sequencing Center for Infectious Disease"/>
            <person name="Wu L."/>
            <person name="Ma J."/>
        </authorList>
    </citation>
    <scope>NUCLEOTIDE SEQUENCE [LARGE SCALE GENOMIC DNA]</scope>
    <source>
        <strain evidence="11">CGMCC 1.15923</strain>
    </source>
</reference>
<keyword evidence="5" id="KW-0862">Zinc</keyword>
<keyword evidence="11" id="KW-1185">Reference proteome</keyword>
<keyword evidence="8" id="KW-0732">Signal</keyword>
<evidence type="ECO:0000256" key="8">
    <source>
        <dbReference type="SAM" id="SignalP"/>
    </source>
</evidence>
<evidence type="ECO:0000256" key="3">
    <source>
        <dbReference type="ARBA" id="ARBA00022670"/>
    </source>
</evidence>
<keyword evidence="6" id="KW-0482">Metalloprotease</keyword>
<evidence type="ECO:0000313" key="11">
    <source>
        <dbReference type="Proteomes" id="UP000646152"/>
    </source>
</evidence>
<gene>
    <name evidence="10" type="ORF">GCM10011502_24770</name>
</gene>
<keyword evidence="4" id="KW-0378">Hydrolase</keyword>
<dbReference type="RefSeq" id="WP_229667943.1">
    <property type="nucleotide sequence ID" value="NZ_BMKE01000022.1"/>
</dbReference>
<comment type="similarity">
    <text evidence="2 7">Belongs to the peptidase M14 family.</text>
</comment>
<evidence type="ECO:0000256" key="5">
    <source>
        <dbReference type="ARBA" id="ARBA00022833"/>
    </source>
</evidence>
<dbReference type="InterPro" id="IPR000834">
    <property type="entry name" value="Peptidase_M14"/>
</dbReference>
<organism evidence="10 11">
    <name type="scientific">Oceanisphaera marina</name>
    <dbReference type="NCBI Taxonomy" id="2017550"/>
    <lineage>
        <taxon>Bacteria</taxon>
        <taxon>Pseudomonadati</taxon>
        <taxon>Pseudomonadota</taxon>
        <taxon>Gammaproteobacteria</taxon>
        <taxon>Aeromonadales</taxon>
        <taxon>Aeromonadaceae</taxon>
        <taxon>Oceanisphaera</taxon>
    </lineage>
</organism>
<keyword evidence="3" id="KW-0645">Protease</keyword>
<accession>A0ABQ1IVM8</accession>
<evidence type="ECO:0000259" key="9">
    <source>
        <dbReference type="PROSITE" id="PS52035"/>
    </source>
</evidence>
<feature type="domain" description="Peptidase M14" evidence="9">
    <location>
        <begin position="29"/>
        <end position="315"/>
    </location>
</feature>
<dbReference type="SUPFAM" id="SSF53187">
    <property type="entry name" value="Zn-dependent exopeptidases"/>
    <property type="match status" value="1"/>
</dbReference>
<dbReference type="EMBL" id="BMKE01000022">
    <property type="protein sequence ID" value="GGB50694.1"/>
    <property type="molecule type" value="Genomic_DNA"/>
</dbReference>
<dbReference type="PANTHER" id="PTHR11705:SF143">
    <property type="entry name" value="SLL0236 PROTEIN"/>
    <property type="match status" value="1"/>
</dbReference>
<proteinExistence type="inferred from homology"/>
<dbReference type="Proteomes" id="UP000646152">
    <property type="component" value="Unassembled WGS sequence"/>
</dbReference>
<evidence type="ECO:0000313" key="10">
    <source>
        <dbReference type="EMBL" id="GGB50694.1"/>
    </source>
</evidence>
<comment type="cofactor">
    <cofactor evidence="1">
        <name>Zn(2+)</name>
        <dbReference type="ChEBI" id="CHEBI:29105"/>
    </cofactor>
</comment>
<sequence length="515" mass="56780">MKKFMLLWLLASSLVWADPVAKTPFEQTKKQSLPDSQMISHYLAALDKTSDHAKLVQLGPSAGGRPIEALLLSGSAAFLQHPANETGKATVMMFGSQHGNEPAGAEAMLQLARELVAGQHPALLQRLNLVLVAMANPDGRDLTARHNANNDNTNIDYVALQASETRLLVDALHSFNPDVVYDAHESGIWKRILTKEQGWMTDVEAQFDMGNNPNIDHALHDYTEHRLLPALIERVSAAGLPASRYRGEITRLEQSVARGGLGITNLRNYAAMQGRVSILVENRLDNKDGRYDTPRNIAERVRKQHVSMLAMLQLVADETDTLLTVSRDARQHWTSGAEGEQVLSMGVSFGVNGRQPEVQIPLVRFADGHKALHRFANHDAVVSRKPVALPAAYAITRERERLALWLARHHIAFTTQATARTLQVDKLVITGLRVQPKSRPGVREKVQADVEVTRASLTLQPGDLLVPMNQPLAPLAALMLDPRSANALYQEAEWPWLALGEFPVYPVIETAAEAP</sequence>
<dbReference type="Pfam" id="PF00246">
    <property type="entry name" value="Peptidase_M14"/>
    <property type="match status" value="1"/>
</dbReference>
<feature type="signal peptide" evidence="8">
    <location>
        <begin position="1"/>
        <end position="17"/>
    </location>
</feature>